<dbReference type="GeneID" id="108675432"/>
<sequence length="277" mass="30168">MTNNRSIECGGDFGDFVTLGEMDILWLTDPRKFPGYSLILPSVSIANIGQLAVDILIFSLPTEQIAVVHHSALLPIAGCGAYNDTDSGLTTSADLHVCHELKLLILQIRAPTAKGKRQEFVEALNKFIQDVLPSSETSIVWVLAGCQAANRGDAQLSGRPLRFYHLPQISDLTNLIKLRSLGPPALEEFINDRGEMEPFLPGAGLTKKLLDSCSLPCIALLMFVDEGENTVDAMTLASYCHAAVSESKPDDVTKMKWRVPPSWKNMFGAPAPSSIFL</sequence>
<evidence type="ECO:0000256" key="1">
    <source>
        <dbReference type="ARBA" id="ARBA00019186"/>
    </source>
</evidence>
<dbReference type="GO" id="GO:0005634">
    <property type="term" value="C:nucleus"/>
    <property type="evidence" value="ECO:0007669"/>
    <property type="project" value="TreeGrafter"/>
</dbReference>
<keyword evidence="2 4" id="KW-0143">Chaperone</keyword>
<dbReference type="InterPro" id="IPR016562">
    <property type="entry name" value="Proteasome_assmbl_chp_2_euk"/>
</dbReference>
<keyword evidence="5" id="KW-1185">Reference proteome</keyword>
<dbReference type="InterPro" id="IPR019151">
    <property type="entry name" value="Proteasome_assmbl_chaperone_2"/>
</dbReference>
<evidence type="ECO:0000313" key="6">
    <source>
        <dbReference type="RefSeq" id="XP_018018934.1"/>
    </source>
</evidence>
<dbReference type="OrthoDB" id="10260712at2759"/>
<dbReference type="RefSeq" id="XP_018018934.1">
    <property type="nucleotide sequence ID" value="XM_018163445.2"/>
</dbReference>
<proteinExistence type="inferred from homology"/>
<evidence type="ECO:0000256" key="2">
    <source>
        <dbReference type="ARBA" id="ARBA00023186"/>
    </source>
</evidence>
<dbReference type="Gene3D" id="3.40.50.10900">
    <property type="entry name" value="PAC-like subunit"/>
    <property type="match status" value="2"/>
</dbReference>
<organism evidence="5 6">
    <name type="scientific">Hyalella azteca</name>
    <name type="common">Amphipod</name>
    <dbReference type="NCBI Taxonomy" id="294128"/>
    <lineage>
        <taxon>Eukaryota</taxon>
        <taxon>Metazoa</taxon>
        <taxon>Ecdysozoa</taxon>
        <taxon>Arthropoda</taxon>
        <taxon>Crustacea</taxon>
        <taxon>Multicrustacea</taxon>
        <taxon>Malacostraca</taxon>
        <taxon>Eumalacostraca</taxon>
        <taxon>Peracarida</taxon>
        <taxon>Amphipoda</taxon>
        <taxon>Senticaudata</taxon>
        <taxon>Talitrida</taxon>
        <taxon>Talitroidea</taxon>
        <taxon>Hyalellidae</taxon>
        <taxon>Hyalella</taxon>
    </lineage>
</organism>
<evidence type="ECO:0000256" key="3">
    <source>
        <dbReference type="ARBA" id="ARBA00025745"/>
    </source>
</evidence>
<dbReference type="GO" id="GO:0005829">
    <property type="term" value="C:cytosol"/>
    <property type="evidence" value="ECO:0007669"/>
    <property type="project" value="TreeGrafter"/>
</dbReference>
<dbReference type="OMA" id="HSTPFRY"/>
<evidence type="ECO:0000256" key="4">
    <source>
        <dbReference type="PIRNR" id="PIRNR010044"/>
    </source>
</evidence>
<keyword evidence="6" id="KW-0647">Proteasome</keyword>
<dbReference type="Proteomes" id="UP000694843">
    <property type="component" value="Unplaced"/>
</dbReference>
<dbReference type="Pfam" id="PF09754">
    <property type="entry name" value="PAC2"/>
    <property type="match status" value="1"/>
</dbReference>
<dbReference type="GO" id="GO:0000502">
    <property type="term" value="C:proteasome complex"/>
    <property type="evidence" value="ECO:0007669"/>
    <property type="project" value="UniProtKB-KW"/>
</dbReference>
<gene>
    <name evidence="6" type="primary">LOC108675432</name>
</gene>
<accession>A0A8B7NYP6</accession>
<dbReference type="AlphaFoldDB" id="A0A8B7NYP6"/>
<reference evidence="6" key="1">
    <citation type="submission" date="2025-08" db="UniProtKB">
        <authorList>
            <consortium name="RefSeq"/>
        </authorList>
    </citation>
    <scope>IDENTIFICATION</scope>
    <source>
        <tissue evidence="6">Whole organism</tissue>
    </source>
</reference>
<protein>
    <recommendedName>
        <fullName evidence="1 4">Proteasome assembly chaperone 2</fullName>
    </recommendedName>
</protein>
<comment type="function">
    <text evidence="4">Chaperone protein which promotes assembly of the 20S proteasome as part of a heterodimer with PSMG1.</text>
</comment>
<comment type="similarity">
    <text evidence="3 4">Belongs to the PSMG2 family.</text>
</comment>
<dbReference type="PANTHER" id="PTHR12970">
    <property type="entry name" value="PROTEASOME ASSEMBLY CHAPERONE 2"/>
    <property type="match status" value="1"/>
</dbReference>
<dbReference type="InterPro" id="IPR038389">
    <property type="entry name" value="PSMG2_sf"/>
</dbReference>
<evidence type="ECO:0000313" key="5">
    <source>
        <dbReference type="Proteomes" id="UP000694843"/>
    </source>
</evidence>
<dbReference type="GO" id="GO:0043248">
    <property type="term" value="P:proteasome assembly"/>
    <property type="evidence" value="ECO:0007669"/>
    <property type="project" value="TreeGrafter"/>
</dbReference>
<name>A0A8B7NYP6_HYAAZ</name>
<comment type="subunit">
    <text evidence="4">Forms a heterodimer with PSMG1.</text>
</comment>
<dbReference type="PIRSF" id="PIRSF010044">
    <property type="entry name" value="UCP010044"/>
    <property type="match status" value="1"/>
</dbReference>
<dbReference type="PANTHER" id="PTHR12970:SF1">
    <property type="entry name" value="PROTEASOME ASSEMBLY CHAPERONE 2"/>
    <property type="match status" value="1"/>
</dbReference>
<dbReference type="KEGG" id="hazt:108675432"/>